<dbReference type="EMBL" id="CDMK01000001">
    <property type="protein sequence ID" value="CRI34518.1"/>
    <property type="molecule type" value="Genomic_DNA"/>
</dbReference>
<reference evidence="2" key="1">
    <citation type="submission" date="2014-12" db="EMBL/GenBank/DDBJ databases">
        <authorList>
            <person name="Smet A."/>
        </authorList>
    </citation>
    <scope>NUCLEOTIDE SEQUENCE [LARGE SCALE GENOMIC DNA]</scope>
</reference>
<keyword evidence="2" id="KW-1185">Reference proteome</keyword>
<dbReference type="STRING" id="1216962.BN341_8220"/>
<dbReference type="RefSeq" id="WP_015106618.1">
    <property type="nucleotide sequence ID" value="NZ_AP026684.1"/>
</dbReference>
<name>A0A0K2XQ85_HELHE</name>
<dbReference type="Pfam" id="PF05069">
    <property type="entry name" value="Phage_tail_S"/>
    <property type="match status" value="1"/>
</dbReference>
<evidence type="ECO:0000313" key="1">
    <source>
        <dbReference type="EMBL" id="CRI34518.1"/>
    </source>
</evidence>
<proteinExistence type="predicted"/>
<sequence>MNTLILLNEIKNAVEDEIRQSFTQQRDPVTLKKWKPLKGTTLITRRYPYKPILEQSGLLRSSCRVDIVGQSVQARVNLPYAAVHQFGSPKKNIPQRRYLPFDDTGKPAPNLHREIEALLEPNALGGQEILKQVATMVLKRG</sequence>
<dbReference type="Proteomes" id="UP000046090">
    <property type="component" value="Unassembled WGS sequence"/>
</dbReference>
<dbReference type="GeneID" id="76197067"/>
<dbReference type="InterPro" id="IPR006522">
    <property type="entry name" value="Phage_virion_morphogenesis"/>
</dbReference>
<dbReference type="AlphaFoldDB" id="A0A0K2XQ85"/>
<protein>
    <submittedName>
        <fullName evidence="1">Uncharacterized protein</fullName>
    </submittedName>
</protein>
<organism evidence="1 2">
    <name type="scientific">Helicobacter heilmannii</name>
    <dbReference type="NCBI Taxonomy" id="35817"/>
    <lineage>
        <taxon>Bacteria</taxon>
        <taxon>Pseudomonadati</taxon>
        <taxon>Campylobacterota</taxon>
        <taxon>Epsilonproteobacteria</taxon>
        <taxon>Campylobacterales</taxon>
        <taxon>Helicobacteraceae</taxon>
        <taxon>Helicobacter</taxon>
    </lineage>
</organism>
<evidence type="ECO:0000313" key="2">
    <source>
        <dbReference type="Proteomes" id="UP000046090"/>
    </source>
</evidence>
<accession>A0A0K2XQ85</accession>
<gene>
    <name evidence="1" type="ORF">HHE01_13640</name>
</gene>